<reference evidence="1 2" key="1">
    <citation type="submission" date="2017-04" db="EMBL/GenBank/DDBJ databases">
        <title>In vitro and in silico characterization of Lactobacillus paraplantarum D2-1, a starter culture for soymilk fermentation.</title>
        <authorList>
            <person name="Endo A."/>
            <person name="Sasaki F."/>
            <person name="Maeno S."/>
            <person name="Kanesaki Y."/>
            <person name="Kubota E."/>
            <person name="Torres G.A."/>
            <person name="Tomita S."/>
            <person name="Nakagawa J."/>
        </authorList>
    </citation>
    <scope>NUCLEOTIDE SEQUENCE [LARGE SCALE GENOMIC DNA]</scope>
    <source>
        <strain evidence="1 2">D2-1</strain>
    </source>
</reference>
<dbReference type="EMBL" id="BDOR01000001">
    <property type="protein sequence ID" value="GBF00509.1"/>
    <property type="molecule type" value="Genomic_DNA"/>
</dbReference>
<accession>A0ABQ0N6A0</accession>
<dbReference type="Proteomes" id="UP000236162">
    <property type="component" value="Unassembled WGS sequence"/>
</dbReference>
<evidence type="ECO:0000313" key="1">
    <source>
        <dbReference type="EMBL" id="GBF00509.1"/>
    </source>
</evidence>
<proteinExistence type="predicted"/>
<name>A0ABQ0N6A0_9LACO</name>
<sequence>MTTDYISFIRQQVGHQPVILVFAGGVLVNEQ</sequence>
<protein>
    <submittedName>
        <fullName evidence="1">ADP-ribose pyrophosphatase</fullName>
    </submittedName>
</protein>
<keyword evidence="2" id="KW-1185">Reference proteome</keyword>
<gene>
    <name evidence="1" type="ORF">LPPLD21_00009</name>
</gene>
<comment type="caution">
    <text evidence="1">The sequence shown here is derived from an EMBL/GenBank/DDBJ whole genome shotgun (WGS) entry which is preliminary data.</text>
</comment>
<evidence type="ECO:0000313" key="2">
    <source>
        <dbReference type="Proteomes" id="UP000236162"/>
    </source>
</evidence>
<organism evidence="1 2">
    <name type="scientific">Lactiplantibacillus paraplantarum</name>
    <dbReference type="NCBI Taxonomy" id="60520"/>
    <lineage>
        <taxon>Bacteria</taxon>
        <taxon>Bacillati</taxon>
        <taxon>Bacillota</taxon>
        <taxon>Bacilli</taxon>
        <taxon>Lactobacillales</taxon>
        <taxon>Lactobacillaceae</taxon>
        <taxon>Lactiplantibacillus</taxon>
    </lineage>
</organism>